<keyword evidence="2" id="KW-1185">Reference proteome</keyword>
<gene>
    <name evidence="1" type="ORF">NW762_011614</name>
</gene>
<reference evidence="1" key="1">
    <citation type="submission" date="2022-09" db="EMBL/GenBank/DDBJ databases">
        <title>Fusarium specimens isolated from Avocado Roots.</title>
        <authorList>
            <person name="Stajich J."/>
            <person name="Roper C."/>
            <person name="Heimlech-Rivalta G."/>
        </authorList>
    </citation>
    <scope>NUCLEOTIDE SEQUENCE</scope>
    <source>
        <strain evidence="1">CF00136</strain>
    </source>
</reference>
<dbReference type="PANTHER" id="PTHR47784">
    <property type="entry name" value="STEROL UPTAKE CONTROL PROTEIN 2"/>
    <property type="match status" value="1"/>
</dbReference>
<evidence type="ECO:0000313" key="1">
    <source>
        <dbReference type="EMBL" id="KAJ4250964.1"/>
    </source>
</evidence>
<dbReference type="GO" id="GO:0001228">
    <property type="term" value="F:DNA-binding transcription activator activity, RNA polymerase II-specific"/>
    <property type="evidence" value="ECO:0007669"/>
    <property type="project" value="TreeGrafter"/>
</dbReference>
<protein>
    <submittedName>
        <fullName evidence="1">Uncharacterized protein</fullName>
    </submittedName>
</protein>
<proteinExistence type="predicted"/>
<name>A0A9W8VC31_9HYPO</name>
<organism evidence="1 2">
    <name type="scientific">Fusarium torreyae</name>
    <dbReference type="NCBI Taxonomy" id="1237075"/>
    <lineage>
        <taxon>Eukaryota</taxon>
        <taxon>Fungi</taxon>
        <taxon>Dikarya</taxon>
        <taxon>Ascomycota</taxon>
        <taxon>Pezizomycotina</taxon>
        <taxon>Sordariomycetes</taxon>
        <taxon>Hypocreomycetidae</taxon>
        <taxon>Hypocreales</taxon>
        <taxon>Nectriaceae</taxon>
        <taxon>Fusarium</taxon>
    </lineage>
</organism>
<dbReference type="Proteomes" id="UP001152049">
    <property type="component" value="Unassembled WGS sequence"/>
</dbReference>
<dbReference type="AlphaFoldDB" id="A0A9W8VC31"/>
<evidence type="ECO:0000313" key="2">
    <source>
        <dbReference type="Proteomes" id="UP001152049"/>
    </source>
</evidence>
<sequence length="289" mass="33004">MNDTWTVRVPKLAMDYEPLLSAIMLIASHHLARIRTTPEEVEHYLTLRSLYLGTTLQAHRPALSSVTKENAEAVCFTALILSVDNMANLQNRALEPYEPPLQWIQLCRSIEGVWRFALDLVKDDATSRIGPATENMIPWYREARTFSSERLSHLLQPLEGEVINADNMKAYREVAGVLSWILTGIESGESLDIFCRRLRLLPFLLSDQFVILLQNMDSRALVLLAHHFAMTAYAGELWWIGESPIREVKAVKRFVGEVWQGMLSWPLEMVQRREQRNKGAVAHNLDIPA</sequence>
<dbReference type="InterPro" id="IPR053157">
    <property type="entry name" value="Sterol_Uptake_Regulator"/>
</dbReference>
<accession>A0A9W8VC31</accession>
<comment type="caution">
    <text evidence="1">The sequence shown here is derived from an EMBL/GenBank/DDBJ whole genome shotgun (WGS) entry which is preliminary data.</text>
</comment>
<dbReference type="OrthoDB" id="3546279at2759"/>
<dbReference type="EMBL" id="JAOQAZ010000029">
    <property type="protein sequence ID" value="KAJ4250964.1"/>
    <property type="molecule type" value="Genomic_DNA"/>
</dbReference>
<dbReference type="PANTHER" id="PTHR47784:SF5">
    <property type="entry name" value="STEROL UPTAKE CONTROL PROTEIN 2"/>
    <property type="match status" value="1"/>
</dbReference>